<name>A0AAE0EJM7_9ROSI</name>
<feature type="region of interest" description="Disordered" evidence="3">
    <location>
        <begin position="146"/>
        <end position="168"/>
    </location>
</feature>
<comment type="caution">
    <text evidence="5">The sequence shown here is derived from an EMBL/GenBank/DDBJ whole genome shotgun (WGS) entry which is preliminary data.</text>
</comment>
<evidence type="ECO:0000259" key="4">
    <source>
        <dbReference type="Pfam" id="PF16987"/>
    </source>
</evidence>
<dbReference type="InterPro" id="IPR044661">
    <property type="entry name" value="MED15a/b/c-like"/>
</dbReference>
<feature type="domain" description="Mediator complex subunit 15 KIX" evidence="4">
    <location>
        <begin position="298"/>
        <end position="373"/>
    </location>
</feature>
<dbReference type="GO" id="GO:0031490">
    <property type="term" value="F:chromatin DNA binding"/>
    <property type="evidence" value="ECO:0007669"/>
    <property type="project" value="InterPro"/>
</dbReference>
<protein>
    <recommendedName>
        <fullName evidence="4">Mediator complex subunit 15 KIX domain-containing protein</fullName>
    </recommendedName>
</protein>
<evidence type="ECO:0000313" key="6">
    <source>
        <dbReference type="Proteomes" id="UP001281410"/>
    </source>
</evidence>
<keyword evidence="2" id="KW-0539">Nucleus</keyword>
<organism evidence="5 6">
    <name type="scientific">Dipteronia sinensis</name>
    <dbReference type="NCBI Taxonomy" id="43782"/>
    <lineage>
        <taxon>Eukaryota</taxon>
        <taxon>Viridiplantae</taxon>
        <taxon>Streptophyta</taxon>
        <taxon>Embryophyta</taxon>
        <taxon>Tracheophyta</taxon>
        <taxon>Spermatophyta</taxon>
        <taxon>Magnoliopsida</taxon>
        <taxon>eudicotyledons</taxon>
        <taxon>Gunneridae</taxon>
        <taxon>Pentapetalae</taxon>
        <taxon>rosids</taxon>
        <taxon>malvids</taxon>
        <taxon>Sapindales</taxon>
        <taxon>Sapindaceae</taxon>
        <taxon>Hippocastanoideae</taxon>
        <taxon>Acereae</taxon>
        <taxon>Dipteronia</taxon>
    </lineage>
</organism>
<sequence length="394" mass="44487">MDDLEGRRSRLRGISQVIGDNGSDQPCSSNHLPNYQGGESSMDVLDWRTQLLPYSRDRIVNKIMGTLERHLPYSGPEGFNELRRIAMGFEDKIFSSATSQSDYLRKISLKMLSMESKNQAVNQEATPDCVPFNKVEVVIKESDSQFNSSNHLPTSQGEHSSIDAVDWRNQLKPDSRERIVNKIRETLERHLPFSGPEGIAELKKIAGRFEDKIFSAASNQSDYLRRISLKMLSMESKSQGYNQGVTTHSVPNNKGYDPGVTTHSVPNNKGYNPGVTTHSVPNNNYSEPMFSNHMCTPRDWRTEVLPDSRETILNKIRDTLTRNLPFSGPEGSKEVKRIAKRFEENIFSSASSDSDYLRIISSKMHSLESKCQNVIPDFVQFNYVDDGNKPPDSA</sequence>
<feature type="domain" description="Mediator complex subunit 15 KIX" evidence="4">
    <location>
        <begin position="46"/>
        <end position="124"/>
    </location>
</feature>
<dbReference type="Proteomes" id="UP001281410">
    <property type="component" value="Unassembled WGS sequence"/>
</dbReference>
<gene>
    <name evidence="5" type="ORF">Dsin_002677</name>
</gene>
<dbReference type="FunFam" id="1.10.246.20:FF:000003">
    <property type="entry name" value="Mediator of RNA polymerase II transcription subunit 15a"/>
    <property type="match status" value="3"/>
</dbReference>
<comment type="subcellular location">
    <subcellularLocation>
        <location evidence="1">Nucleus</location>
    </subcellularLocation>
</comment>
<dbReference type="PANTHER" id="PTHR33137:SF4">
    <property type="entry name" value="MEDIATOR OF RNA POLYMERASE II TRANSCRIPTION SUBUNIT 15A-RELATED"/>
    <property type="match status" value="1"/>
</dbReference>
<dbReference type="EMBL" id="JANJYJ010000001">
    <property type="protein sequence ID" value="KAK3230796.1"/>
    <property type="molecule type" value="Genomic_DNA"/>
</dbReference>
<proteinExistence type="predicted"/>
<dbReference type="GO" id="GO:0005634">
    <property type="term" value="C:nucleus"/>
    <property type="evidence" value="ECO:0007669"/>
    <property type="project" value="UniProtKB-SubCell"/>
</dbReference>
<feature type="domain" description="Mediator complex subunit 15 KIX" evidence="4">
    <location>
        <begin position="165"/>
        <end position="240"/>
    </location>
</feature>
<evidence type="ECO:0000256" key="3">
    <source>
        <dbReference type="SAM" id="MobiDB-lite"/>
    </source>
</evidence>
<dbReference type="GO" id="GO:0003713">
    <property type="term" value="F:transcription coactivator activity"/>
    <property type="evidence" value="ECO:0007669"/>
    <property type="project" value="InterPro"/>
</dbReference>
<keyword evidence="6" id="KW-1185">Reference proteome</keyword>
<dbReference type="AlphaFoldDB" id="A0AAE0EJM7"/>
<dbReference type="PANTHER" id="PTHR33137">
    <property type="entry name" value="MEDIATOR OF RNA POLYMERASE II TRANSCRIPTION SUBUNIT 15A-RELATED"/>
    <property type="match status" value="1"/>
</dbReference>
<evidence type="ECO:0000256" key="1">
    <source>
        <dbReference type="ARBA" id="ARBA00004123"/>
    </source>
</evidence>
<feature type="compositionally biased region" description="Polar residues" evidence="3">
    <location>
        <begin position="146"/>
        <end position="159"/>
    </location>
</feature>
<feature type="region of interest" description="Disordered" evidence="3">
    <location>
        <begin position="248"/>
        <end position="278"/>
    </location>
</feature>
<reference evidence="5" key="1">
    <citation type="journal article" date="2023" name="Plant J.">
        <title>Genome sequences and population genomics provide insights into the demographic history, inbreeding, and mutation load of two 'living fossil' tree species of Dipteronia.</title>
        <authorList>
            <person name="Feng Y."/>
            <person name="Comes H.P."/>
            <person name="Chen J."/>
            <person name="Zhu S."/>
            <person name="Lu R."/>
            <person name="Zhang X."/>
            <person name="Li P."/>
            <person name="Qiu J."/>
            <person name="Olsen K.M."/>
            <person name="Qiu Y."/>
        </authorList>
    </citation>
    <scope>NUCLEOTIDE SEQUENCE</scope>
    <source>
        <strain evidence="5">NBL</strain>
    </source>
</reference>
<evidence type="ECO:0000256" key="2">
    <source>
        <dbReference type="ARBA" id="ARBA00023242"/>
    </source>
</evidence>
<accession>A0AAE0EJM7</accession>
<dbReference type="Pfam" id="PF16987">
    <property type="entry name" value="KIX_2"/>
    <property type="match status" value="3"/>
</dbReference>
<evidence type="ECO:0000313" key="5">
    <source>
        <dbReference type="EMBL" id="KAK3230796.1"/>
    </source>
</evidence>
<feature type="compositionally biased region" description="Polar residues" evidence="3">
    <location>
        <begin position="261"/>
        <end position="278"/>
    </location>
</feature>
<dbReference type="InterPro" id="IPR036546">
    <property type="entry name" value="MED15_KIX"/>
</dbReference>
<dbReference type="InterPro" id="IPR036529">
    <property type="entry name" value="KIX_dom_sf"/>
</dbReference>
<dbReference type="Gene3D" id="1.10.246.20">
    <property type="entry name" value="Coactivator CBP, KIX domain"/>
    <property type="match status" value="3"/>
</dbReference>
<dbReference type="SUPFAM" id="SSF47040">
    <property type="entry name" value="Kix domain of CBP (creb binding protein)"/>
    <property type="match status" value="2"/>
</dbReference>